<feature type="transmembrane region" description="Helical" evidence="1">
    <location>
        <begin position="149"/>
        <end position="170"/>
    </location>
</feature>
<protein>
    <submittedName>
        <fullName evidence="3">Integral membrane protein-like protein</fullName>
    </submittedName>
</protein>
<accession>A0A6G1JES2</accession>
<dbReference type="InterPro" id="IPR037119">
    <property type="entry name" value="Haem_oxidase_HugZ-like_sf"/>
</dbReference>
<dbReference type="PANTHER" id="PTHR37783:SF1">
    <property type="entry name" value="MEMBRANE PROTEIN, PUTATIVE (AFU_ORTHOLOGUE AFUA_1G04315)-RELATED"/>
    <property type="match status" value="1"/>
</dbReference>
<feature type="domain" description="DUF2470" evidence="2">
    <location>
        <begin position="12"/>
        <end position="85"/>
    </location>
</feature>
<dbReference type="AlphaFoldDB" id="A0A6G1JES2"/>
<feature type="transmembrane region" description="Helical" evidence="1">
    <location>
        <begin position="190"/>
        <end position="209"/>
    </location>
</feature>
<dbReference type="EMBL" id="MU005572">
    <property type="protein sequence ID" value="KAF2689067.1"/>
    <property type="molecule type" value="Genomic_DNA"/>
</dbReference>
<keyword evidence="1" id="KW-0812">Transmembrane</keyword>
<proteinExistence type="predicted"/>
<dbReference type="InterPro" id="IPR019595">
    <property type="entry name" value="DUF2470"/>
</dbReference>
<sequence length="225" mass="26043">MATPESQDAATKERIIKHMNADHSDSVRRYLEAFKKKSFYQVRNARMTDITVEDMKFDCGGQQHVIPFDPPMQSLREARDRVVQLDKEALQMLHRSDVTATRYIPPYANPGHLFSFVQCFLVYVTFFRAANFQPGSLLYDNLLSTFPRFASFCVTIQPFLFPTMIGIHALETGIMIAKLDRHGLTPFDGLWWAWVGSCFVEGVTSFWRLDGVIERRRKEKEAKKH</sequence>
<organism evidence="3 4">
    <name type="scientific">Lentithecium fluviatile CBS 122367</name>
    <dbReference type="NCBI Taxonomy" id="1168545"/>
    <lineage>
        <taxon>Eukaryota</taxon>
        <taxon>Fungi</taxon>
        <taxon>Dikarya</taxon>
        <taxon>Ascomycota</taxon>
        <taxon>Pezizomycotina</taxon>
        <taxon>Dothideomycetes</taxon>
        <taxon>Pleosporomycetidae</taxon>
        <taxon>Pleosporales</taxon>
        <taxon>Massarineae</taxon>
        <taxon>Lentitheciaceae</taxon>
        <taxon>Lentithecium</taxon>
    </lineage>
</organism>
<keyword evidence="4" id="KW-1185">Reference proteome</keyword>
<reference evidence="3" key="1">
    <citation type="journal article" date="2020" name="Stud. Mycol.">
        <title>101 Dothideomycetes genomes: a test case for predicting lifestyles and emergence of pathogens.</title>
        <authorList>
            <person name="Haridas S."/>
            <person name="Albert R."/>
            <person name="Binder M."/>
            <person name="Bloem J."/>
            <person name="Labutti K."/>
            <person name="Salamov A."/>
            <person name="Andreopoulos B."/>
            <person name="Baker S."/>
            <person name="Barry K."/>
            <person name="Bills G."/>
            <person name="Bluhm B."/>
            <person name="Cannon C."/>
            <person name="Castanera R."/>
            <person name="Culley D."/>
            <person name="Daum C."/>
            <person name="Ezra D."/>
            <person name="Gonzalez J."/>
            <person name="Henrissat B."/>
            <person name="Kuo A."/>
            <person name="Liang C."/>
            <person name="Lipzen A."/>
            <person name="Lutzoni F."/>
            <person name="Magnuson J."/>
            <person name="Mondo S."/>
            <person name="Nolan M."/>
            <person name="Ohm R."/>
            <person name="Pangilinan J."/>
            <person name="Park H.-J."/>
            <person name="Ramirez L."/>
            <person name="Alfaro M."/>
            <person name="Sun H."/>
            <person name="Tritt A."/>
            <person name="Yoshinaga Y."/>
            <person name="Zwiers L.-H."/>
            <person name="Turgeon B."/>
            <person name="Goodwin S."/>
            <person name="Spatafora J."/>
            <person name="Crous P."/>
            <person name="Grigoriev I."/>
        </authorList>
    </citation>
    <scope>NUCLEOTIDE SEQUENCE</scope>
    <source>
        <strain evidence="3">CBS 122367</strain>
    </source>
</reference>
<keyword evidence="1" id="KW-0472">Membrane</keyword>
<evidence type="ECO:0000313" key="4">
    <source>
        <dbReference type="Proteomes" id="UP000799291"/>
    </source>
</evidence>
<evidence type="ECO:0000259" key="2">
    <source>
        <dbReference type="Pfam" id="PF10615"/>
    </source>
</evidence>
<dbReference type="PANTHER" id="PTHR37783">
    <property type="entry name" value="MEMBRANE PROTEIN, PUTATIVE (AFU_ORTHOLOGUE AFUA_1G04315)-RELATED"/>
    <property type="match status" value="1"/>
</dbReference>
<keyword evidence="1" id="KW-1133">Transmembrane helix</keyword>
<evidence type="ECO:0000256" key="1">
    <source>
        <dbReference type="SAM" id="Phobius"/>
    </source>
</evidence>
<dbReference type="Proteomes" id="UP000799291">
    <property type="component" value="Unassembled WGS sequence"/>
</dbReference>
<dbReference type="Gene3D" id="3.20.180.10">
    <property type="entry name" value="PNP-oxidase-like"/>
    <property type="match status" value="1"/>
</dbReference>
<dbReference type="OrthoDB" id="5553410at2759"/>
<dbReference type="SUPFAM" id="SSF50475">
    <property type="entry name" value="FMN-binding split barrel"/>
    <property type="match status" value="1"/>
</dbReference>
<evidence type="ECO:0000313" key="3">
    <source>
        <dbReference type="EMBL" id="KAF2689067.1"/>
    </source>
</evidence>
<dbReference type="Pfam" id="PF10615">
    <property type="entry name" value="DUF2470"/>
    <property type="match status" value="1"/>
</dbReference>
<gene>
    <name evidence="3" type="ORF">K458DRAFT_329175</name>
</gene>
<name>A0A6G1JES2_9PLEO</name>